<dbReference type="Proteomes" id="UP000824176">
    <property type="component" value="Unassembled WGS sequence"/>
</dbReference>
<evidence type="ECO:0000313" key="2">
    <source>
        <dbReference type="EMBL" id="HIZ90110.1"/>
    </source>
</evidence>
<feature type="non-terminal residue" evidence="2">
    <location>
        <position position="1"/>
    </location>
</feature>
<feature type="transmembrane region" description="Helical" evidence="1">
    <location>
        <begin position="35"/>
        <end position="61"/>
    </location>
</feature>
<name>A0A9D2KBT4_9BACT</name>
<accession>A0A9D2KBT4</accession>
<evidence type="ECO:0000313" key="3">
    <source>
        <dbReference type="Proteomes" id="UP000824176"/>
    </source>
</evidence>
<reference evidence="2" key="1">
    <citation type="journal article" date="2021" name="PeerJ">
        <title>Extensive microbial diversity within the chicken gut microbiome revealed by metagenomics and culture.</title>
        <authorList>
            <person name="Gilroy R."/>
            <person name="Ravi A."/>
            <person name="Getino M."/>
            <person name="Pursley I."/>
            <person name="Horton D.L."/>
            <person name="Alikhan N.F."/>
            <person name="Baker D."/>
            <person name="Gharbi K."/>
            <person name="Hall N."/>
            <person name="Watson M."/>
            <person name="Adriaenssens E.M."/>
            <person name="Foster-Nyarko E."/>
            <person name="Jarju S."/>
            <person name="Secka A."/>
            <person name="Antonio M."/>
            <person name="Oren A."/>
            <person name="Chaudhuri R.R."/>
            <person name="La Ragione R."/>
            <person name="Hildebrand F."/>
            <person name="Pallen M.J."/>
        </authorList>
    </citation>
    <scope>NUCLEOTIDE SEQUENCE</scope>
    <source>
        <strain evidence="2">ChiW4-1371</strain>
    </source>
</reference>
<reference evidence="2" key="2">
    <citation type="submission" date="2021-04" db="EMBL/GenBank/DDBJ databases">
        <authorList>
            <person name="Gilroy R."/>
        </authorList>
    </citation>
    <scope>NUCLEOTIDE SEQUENCE</scope>
    <source>
        <strain evidence="2">ChiW4-1371</strain>
    </source>
</reference>
<organism evidence="2 3">
    <name type="scientific">Candidatus Mucispirillum faecigallinarum</name>
    <dbReference type="NCBI Taxonomy" id="2838699"/>
    <lineage>
        <taxon>Bacteria</taxon>
        <taxon>Pseudomonadati</taxon>
        <taxon>Deferribacterota</taxon>
        <taxon>Deferribacteres</taxon>
        <taxon>Deferribacterales</taxon>
        <taxon>Mucispirillaceae</taxon>
        <taxon>Mucispirillum</taxon>
    </lineage>
</organism>
<feature type="transmembrane region" description="Helical" evidence="1">
    <location>
        <begin position="81"/>
        <end position="105"/>
    </location>
</feature>
<sequence length="176" mass="20473">ILRKLQYIYMTYLLSPFLKCFKFKKNYKISSKPFFYFWILLSISIILYFIITTFYTVSLSYLRDIISNFTGGEFENKDLGFGLALVLSLSVNSLVFLLIFLTLLVSSAKYRLYDIFRIKNSYINSILIAYGITAVYILFNIYSYAASAGNGKGYYYFLLFHAILLLTLTLLPSKKH</sequence>
<proteinExistence type="predicted"/>
<gene>
    <name evidence="2" type="ORF">H9804_09185</name>
</gene>
<dbReference type="EMBL" id="DXAQ01000137">
    <property type="protein sequence ID" value="HIZ90110.1"/>
    <property type="molecule type" value="Genomic_DNA"/>
</dbReference>
<keyword evidence="1" id="KW-1133">Transmembrane helix</keyword>
<dbReference type="AlphaFoldDB" id="A0A9D2KBT4"/>
<feature type="transmembrane region" description="Helical" evidence="1">
    <location>
        <begin position="126"/>
        <end position="147"/>
    </location>
</feature>
<protein>
    <submittedName>
        <fullName evidence="2">Uncharacterized protein</fullName>
    </submittedName>
</protein>
<keyword evidence="1" id="KW-0812">Transmembrane</keyword>
<comment type="caution">
    <text evidence="2">The sequence shown here is derived from an EMBL/GenBank/DDBJ whole genome shotgun (WGS) entry which is preliminary data.</text>
</comment>
<evidence type="ECO:0000256" key="1">
    <source>
        <dbReference type="SAM" id="Phobius"/>
    </source>
</evidence>
<feature type="transmembrane region" description="Helical" evidence="1">
    <location>
        <begin position="153"/>
        <end position="171"/>
    </location>
</feature>
<keyword evidence="1" id="KW-0472">Membrane</keyword>